<dbReference type="Proteomes" id="UP000050525">
    <property type="component" value="Unassembled WGS sequence"/>
</dbReference>
<sequence length="101" mass="11137">MKELEGQCFIDLSSAPGWVSPGTEDTLGTCEGIVSKQGKNQLLQIRVPTKVLRSKGKVDPDMLQHRVCQAVDQAFEYSALTSNYMHFAQALLAQGTLPREQ</sequence>
<proteinExistence type="predicted"/>
<evidence type="ECO:0000313" key="2">
    <source>
        <dbReference type="Proteomes" id="UP000050525"/>
    </source>
</evidence>
<protein>
    <submittedName>
        <fullName evidence="1">Uncharacterized protein</fullName>
    </submittedName>
</protein>
<keyword evidence="2" id="KW-1185">Reference proteome</keyword>
<reference evidence="1 2" key="1">
    <citation type="journal article" date="2012" name="Genome Biol.">
        <title>Sequencing three crocodilian genomes to illuminate the evolution of archosaurs and amniotes.</title>
        <authorList>
            <person name="St John J.A."/>
            <person name="Braun E.L."/>
            <person name="Isberg S.R."/>
            <person name="Miles L.G."/>
            <person name="Chong A.Y."/>
            <person name="Gongora J."/>
            <person name="Dalzell P."/>
            <person name="Moran C."/>
            <person name="Bed'hom B."/>
            <person name="Abzhanov A."/>
            <person name="Burgess S.C."/>
            <person name="Cooksey A.M."/>
            <person name="Castoe T.A."/>
            <person name="Crawford N.G."/>
            <person name="Densmore L.D."/>
            <person name="Drew J.C."/>
            <person name="Edwards S.V."/>
            <person name="Faircloth B.C."/>
            <person name="Fujita M.K."/>
            <person name="Greenwold M.J."/>
            <person name="Hoffmann F.G."/>
            <person name="Howard J.M."/>
            <person name="Iguchi T."/>
            <person name="Janes D.E."/>
            <person name="Khan S.Y."/>
            <person name="Kohno S."/>
            <person name="de Koning A.J."/>
            <person name="Lance S.L."/>
            <person name="McCarthy F.M."/>
            <person name="McCormack J.E."/>
            <person name="Merchant M.E."/>
            <person name="Peterson D.G."/>
            <person name="Pollock D.D."/>
            <person name="Pourmand N."/>
            <person name="Raney B.J."/>
            <person name="Roessler K.A."/>
            <person name="Sanford J.R."/>
            <person name="Sawyer R.H."/>
            <person name="Schmidt C.J."/>
            <person name="Triplett E.W."/>
            <person name="Tuberville T.D."/>
            <person name="Venegas-Anaya M."/>
            <person name="Howard J.T."/>
            <person name="Jarvis E.D."/>
            <person name="Guillette L.J.Jr."/>
            <person name="Glenn T.C."/>
            <person name="Green R.E."/>
            <person name="Ray D.A."/>
        </authorList>
    </citation>
    <scope>NUCLEOTIDE SEQUENCE [LARGE SCALE GENOMIC DNA]</scope>
    <source>
        <strain evidence="1">KSC_2009_1</strain>
    </source>
</reference>
<evidence type="ECO:0000313" key="1">
    <source>
        <dbReference type="EMBL" id="KYO25301.1"/>
    </source>
</evidence>
<name>A0A151ML64_ALLMI</name>
<dbReference type="AlphaFoldDB" id="A0A151ML64"/>
<dbReference type="EMBL" id="AKHW03005879">
    <property type="protein sequence ID" value="KYO25301.1"/>
    <property type="molecule type" value="Genomic_DNA"/>
</dbReference>
<gene>
    <name evidence="1" type="ORF">Y1Q_0010011</name>
</gene>
<organism evidence="1 2">
    <name type="scientific">Alligator mississippiensis</name>
    <name type="common">American alligator</name>
    <dbReference type="NCBI Taxonomy" id="8496"/>
    <lineage>
        <taxon>Eukaryota</taxon>
        <taxon>Metazoa</taxon>
        <taxon>Chordata</taxon>
        <taxon>Craniata</taxon>
        <taxon>Vertebrata</taxon>
        <taxon>Euteleostomi</taxon>
        <taxon>Archelosauria</taxon>
        <taxon>Archosauria</taxon>
        <taxon>Crocodylia</taxon>
        <taxon>Alligatoridae</taxon>
        <taxon>Alligatorinae</taxon>
        <taxon>Alligator</taxon>
    </lineage>
</organism>
<accession>A0A151ML64</accession>
<comment type="caution">
    <text evidence="1">The sequence shown here is derived from an EMBL/GenBank/DDBJ whole genome shotgun (WGS) entry which is preliminary data.</text>
</comment>